<evidence type="ECO:0000313" key="1">
    <source>
        <dbReference type="EMBL" id="KAI5683314.1"/>
    </source>
</evidence>
<comment type="caution">
    <text evidence="1">The sequence shown here is derived from an EMBL/GenBank/DDBJ whole genome shotgun (WGS) entry which is preliminary data.</text>
</comment>
<keyword evidence="2" id="KW-1185">Reference proteome</keyword>
<evidence type="ECO:0000313" key="2">
    <source>
        <dbReference type="Proteomes" id="UP001060085"/>
    </source>
</evidence>
<sequence>MSLGVGVSRGSGPEGPRTTGLVTGPHGEAGSQERSDPRKAPGPSGAVSSTREGVGLLEPLGPHEDAGPSWAGQLGGLGVGQVERLHPPHLLYHFLQSLLRGHRHRSRLFGVCTARSPSVKASPTSSTAFSCADCSSANSTVAIAIDLSCAVTVMVPAGARDYELEASTDMVAAAMTVCANRQTGRESEAGGRPCFIAVKATPSPLSFSGMGIVPSTNPNFFFERKAKRIAFVTLHNYCLYRSLLIGVSLRSVLDYQKTLQSRHLSLFYEHGFLQPHDYLEKKLNATYIISVARKLGCSIFLLPEDIIEVLSDEEDGDASENGRKWSKNEENESY</sequence>
<reference evidence="2" key="1">
    <citation type="journal article" date="2023" name="Nat. Plants">
        <title>Single-cell RNA sequencing provides a high-resolution roadmap for understanding the multicellular compartmentation of specialized metabolism.</title>
        <authorList>
            <person name="Sun S."/>
            <person name="Shen X."/>
            <person name="Li Y."/>
            <person name="Li Y."/>
            <person name="Wang S."/>
            <person name="Li R."/>
            <person name="Zhang H."/>
            <person name="Shen G."/>
            <person name="Guo B."/>
            <person name="Wei J."/>
            <person name="Xu J."/>
            <person name="St-Pierre B."/>
            <person name="Chen S."/>
            <person name="Sun C."/>
        </authorList>
    </citation>
    <scope>NUCLEOTIDE SEQUENCE [LARGE SCALE GENOMIC DNA]</scope>
</reference>
<protein>
    <submittedName>
        <fullName evidence="1">Uncharacterized protein</fullName>
    </submittedName>
</protein>
<accession>A0ACC0CED7</accession>
<dbReference type="EMBL" id="CM044701">
    <property type="protein sequence ID" value="KAI5683314.1"/>
    <property type="molecule type" value="Genomic_DNA"/>
</dbReference>
<gene>
    <name evidence="1" type="ORF">M9H77_04542</name>
</gene>
<organism evidence="1 2">
    <name type="scientific">Catharanthus roseus</name>
    <name type="common">Madagascar periwinkle</name>
    <name type="synonym">Vinca rosea</name>
    <dbReference type="NCBI Taxonomy" id="4058"/>
    <lineage>
        <taxon>Eukaryota</taxon>
        <taxon>Viridiplantae</taxon>
        <taxon>Streptophyta</taxon>
        <taxon>Embryophyta</taxon>
        <taxon>Tracheophyta</taxon>
        <taxon>Spermatophyta</taxon>
        <taxon>Magnoliopsida</taxon>
        <taxon>eudicotyledons</taxon>
        <taxon>Gunneridae</taxon>
        <taxon>Pentapetalae</taxon>
        <taxon>asterids</taxon>
        <taxon>lamiids</taxon>
        <taxon>Gentianales</taxon>
        <taxon>Apocynaceae</taxon>
        <taxon>Rauvolfioideae</taxon>
        <taxon>Vinceae</taxon>
        <taxon>Catharanthinae</taxon>
        <taxon>Catharanthus</taxon>
    </lineage>
</organism>
<dbReference type="Proteomes" id="UP001060085">
    <property type="component" value="Linkage Group LG01"/>
</dbReference>
<proteinExistence type="predicted"/>
<name>A0ACC0CED7_CATRO</name>